<dbReference type="HOGENOM" id="CLU_3225593_0_0_1"/>
<dbReference type="EnsemblPlants" id="KQK90005">
    <property type="protein sequence ID" value="KQK90005"/>
    <property type="gene ID" value="SETIT_040311mg"/>
</dbReference>
<reference evidence="2" key="1">
    <citation type="journal article" date="2012" name="Nat. Biotechnol.">
        <title>Reference genome sequence of the model plant Setaria.</title>
        <authorList>
            <person name="Bennetzen J.L."/>
            <person name="Schmutz J."/>
            <person name="Wang H."/>
            <person name="Percifield R."/>
            <person name="Hawkins J."/>
            <person name="Pontaroli A.C."/>
            <person name="Estep M."/>
            <person name="Feng L."/>
            <person name="Vaughn J.N."/>
            <person name="Grimwood J."/>
            <person name="Jenkins J."/>
            <person name="Barry K."/>
            <person name="Lindquist E."/>
            <person name="Hellsten U."/>
            <person name="Deshpande S."/>
            <person name="Wang X."/>
            <person name="Wu X."/>
            <person name="Mitros T."/>
            <person name="Triplett J."/>
            <person name="Yang X."/>
            <person name="Ye C.Y."/>
            <person name="Mauro-Herrera M."/>
            <person name="Wang L."/>
            <person name="Li P."/>
            <person name="Sharma M."/>
            <person name="Sharma R."/>
            <person name="Ronald P.C."/>
            <person name="Panaud O."/>
            <person name="Kellogg E.A."/>
            <person name="Brutnell T.P."/>
            <person name="Doust A.N."/>
            <person name="Tuskan G.A."/>
            <person name="Rokhsar D."/>
            <person name="Devos K.M."/>
        </authorList>
    </citation>
    <scope>NUCLEOTIDE SEQUENCE [LARGE SCALE GENOMIC DNA]</scope>
    <source>
        <strain evidence="2">cv. Yugu1</strain>
    </source>
</reference>
<keyword evidence="2" id="KW-1185">Reference proteome</keyword>
<evidence type="ECO:0000313" key="1">
    <source>
        <dbReference type="EnsemblPlants" id="KQK90005"/>
    </source>
</evidence>
<organism evidence="1 2">
    <name type="scientific">Setaria italica</name>
    <name type="common">Foxtail millet</name>
    <name type="synonym">Panicum italicum</name>
    <dbReference type="NCBI Taxonomy" id="4555"/>
    <lineage>
        <taxon>Eukaryota</taxon>
        <taxon>Viridiplantae</taxon>
        <taxon>Streptophyta</taxon>
        <taxon>Embryophyta</taxon>
        <taxon>Tracheophyta</taxon>
        <taxon>Spermatophyta</taxon>
        <taxon>Magnoliopsida</taxon>
        <taxon>Liliopsida</taxon>
        <taxon>Poales</taxon>
        <taxon>Poaceae</taxon>
        <taxon>PACMAD clade</taxon>
        <taxon>Panicoideae</taxon>
        <taxon>Panicodae</taxon>
        <taxon>Paniceae</taxon>
        <taxon>Cenchrinae</taxon>
        <taxon>Setaria</taxon>
    </lineage>
</organism>
<sequence>MNTLVDNKLCAALTNKLNMVYNSKNSISHWIHDSEQIPKYNNEL</sequence>
<proteinExistence type="predicted"/>
<dbReference type="EMBL" id="AGNK02005864">
    <property type="status" value="NOT_ANNOTATED_CDS"/>
    <property type="molecule type" value="Genomic_DNA"/>
</dbReference>
<evidence type="ECO:0000313" key="2">
    <source>
        <dbReference type="Proteomes" id="UP000004995"/>
    </source>
</evidence>
<protein>
    <submittedName>
        <fullName evidence="1">Uncharacterized protein</fullName>
    </submittedName>
</protein>
<reference evidence="1" key="2">
    <citation type="submission" date="2018-08" db="UniProtKB">
        <authorList>
            <consortium name="EnsemblPlants"/>
        </authorList>
    </citation>
    <scope>IDENTIFICATION</scope>
    <source>
        <strain evidence="1">Yugu1</strain>
    </source>
</reference>
<dbReference type="Gramene" id="KQK90005">
    <property type="protein sequence ID" value="KQK90005"/>
    <property type="gene ID" value="SETIT_040311mg"/>
</dbReference>
<accession>K4AN15</accession>
<dbReference type="InParanoid" id="K4AN15"/>
<name>K4AN15_SETIT</name>
<dbReference type="AlphaFoldDB" id="K4AN15"/>
<dbReference type="Proteomes" id="UP000004995">
    <property type="component" value="Unassembled WGS sequence"/>
</dbReference>